<feature type="region of interest" description="Disordered" evidence="1">
    <location>
        <begin position="1"/>
        <end position="22"/>
    </location>
</feature>
<dbReference type="GO" id="GO:0003700">
    <property type="term" value="F:DNA-binding transcription factor activity"/>
    <property type="evidence" value="ECO:0007669"/>
    <property type="project" value="InterPro"/>
</dbReference>
<evidence type="ECO:0000256" key="1">
    <source>
        <dbReference type="SAM" id="MobiDB-lite"/>
    </source>
</evidence>
<dbReference type="Proteomes" id="UP000435304">
    <property type="component" value="Unassembled WGS sequence"/>
</dbReference>
<proteinExistence type="predicted"/>
<name>A0A6A9UR10_9ACTN</name>
<dbReference type="PANTHER" id="PTHR33164">
    <property type="entry name" value="TRANSCRIPTIONAL REGULATOR, MARR FAMILY"/>
    <property type="match status" value="1"/>
</dbReference>
<dbReference type="Gene3D" id="1.10.10.10">
    <property type="entry name" value="Winged helix-like DNA-binding domain superfamily/Winged helix DNA-binding domain"/>
    <property type="match status" value="1"/>
</dbReference>
<dbReference type="SMART" id="SM00347">
    <property type="entry name" value="HTH_MARR"/>
    <property type="match status" value="1"/>
</dbReference>
<protein>
    <submittedName>
        <fullName evidence="3">MarR family transcriptional regulator</fullName>
    </submittedName>
</protein>
<dbReference type="EMBL" id="WPCU01000004">
    <property type="protein sequence ID" value="MVA75346.1"/>
    <property type="molecule type" value="Genomic_DNA"/>
</dbReference>
<sequence length="167" mass="18407">MSPRSNPGPLSEPADPPAQLPRTQVPPVAARVRELQVLADKVQRQLARTLGIGPTDLAAVEHLLLHGPMSASELARRMEMSTAATTHVIDRLSAAGHAHRRRDPHDRRRVTVAPDAESVARVFEELRPIIDGVVALVERRTPEEQAVVADFLGDVVGFYEELLERDR</sequence>
<accession>A0A6A9UR10</accession>
<dbReference type="InterPro" id="IPR000835">
    <property type="entry name" value="HTH_MarR-typ"/>
</dbReference>
<dbReference type="SUPFAM" id="SSF46785">
    <property type="entry name" value="Winged helix' DNA-binding domain"/>
    <property type="match status" value="1"/>
</dbReference>
<dbReference type="InterPro" id="IPR036388">
    <property type="entry name" value="WH-like_DNA-bd_sf"/>
</dbReference>
<gene>
    <name evidence="3" type="ORF">GC722_04780</name>
</gene>
<reference evidence="3 4" key="1">
    <citation type="submission" date="2019-12" db="EMBL/GenBank/DDBJ databases">
        <title>Auraticoccus cholistani sp. nov., an actinomycete isolated from soil of Cholistan desert.</title>
        <authorList>
            <person name="Cheema M.T."/>
        </authorList>
    </citation>
    <scope>NUCLEOTIDE SEQUENCE [LARGE SCALE GENOMIC DNA]</scope>
    <source>
        <strain evidence="3 4">F435</strain>
    </source>
</reference>
<evidence type="ECO:0000259" key="2">
    <source>
        <dbReference type="SMART" id="SM00347"/>
    </source>
</evidence>
<comment type="caution">
    <text evidence="3">The sequence shown here is derived from an EMBL/GenBank/DDBJ whole genome shotgun (WGS) entry which is preliminary data.</text>
</comment>
<keyword evidence="4" id="KW-1185">Reference proteome</keyword>
<dbReference type="InterPro" id="IPR036390">
    <property type="entry name" value="WH_DNA-bd_sf"/>
</dbReference>
<organism evidence="3 4">
    <name type="scientific">Auraticoccus cholistanensis</name>
    <dbReference type="NCBI Taxonomy" id="2656650"/>
    <lineage>
        <taxon>Bacteria</taxon>
        <taxon>Bacillati</taxon>
        <taxon>Actinomycetota</taxon>
        <taxon>Actinomycetes</taxon>
        <taxon>Propionibacteriales</taxon>
        <taxon>Propionibacteriaceae</taxon>
        <taxon>Auraticoccus</taxon>
    </lineage>
</organism>
<feature type="domain" description="HTH marR-type" evidence="2">
    <location>
        <begin position="45"/>
        <end position="145"/>
    </location>
</feature>
<evidence type="ECO:0000313" key="3">
    <source>
        <dbReference type="EMBL" id="MVA75346.1"/>
    </source>
</evidence>
<dbReference type="InterPro" id="IPR039422">
    <property type="entry name" value="MarR/SlyA-like"/>
</dbReference>
<dbReference type="RefSeq" id="WP_156608401.1">
    <property type="nucleotide sequence ID" value="NZ_WPCU01000004.1"/>
</dbReference>
<dbReference type="AlphaFoldDB" id="A0A6A9UR10"/>
<dbReference type="PANTHER" id="PTHR33164:SF106">
    <property type="entry name" value="TRANSCRIPTIONAL REGULATORY PROTEIN"/>
    <property type="match status" value="1"/>
</dbReference>
<dbReference type="GO" id="GO:0006950">
    <property type="term" value="P:response to stress"/>
    <property type="evidence" value="ECO:0007669"/>
    <property type="project" value="TreeGrafter"/>
</dbReference>
<evidence type="ECO:0000313" key="4">
    <source>
        <dbReference type="Proteomes" id="UP000435304"/>
    </source>
</evidence>
<dbReference type="Pfam" id="PF12802">
    <property type="entry name" value="MarR_2"/>
    <property type="match status" value="1"/>
</dbReference>